<gene>
    <name evidence="2" type="ORF">HQ35_01800</name>
</gene>
<keyword evidence="1" id="KW-0732">Signal</keyword>
<feature type="chain" id="PRO_5001998532" description="Bacterial surface antigen (D15) domain-containing protein" evidence="1">
    <location>
        <begin position="18"/>
        <end position="437"/>
    </location>
</feature>
<evidence type="ECO:0008006" key="4">
    <source>
        <dbReference type="Google" id="ProtNLM"/>
    </source>
</evidence>
<feature type="signal peptide" evidence="1">
    <location>
        <begin position="1"/>
        <end position="17"/>
    </location>
</feature>
<proteinExistence type="predicted"/>
<organism evidence="2 3">
    <name type="scientific">Porphyromonas cangingivalis</name>
    <dbReference type="NCBI Taxonomy" id="36874"/>
    <lineage>
        <taxon>Bacteria</taxon>
        <taxon>Pseudomonadati</taxon>
        <taxon>Bacteroidota</taxon>
        <taxon>Bacteroidia</taxon>
        <taxon>Bacteroidales</taxon>
        <taxon>Porphyromonadaceae</taxon>
        <taxon>Porphyromonas</taxon>
    </lineage>
</organism>
<name>A0A0A2EZ46_PORCN</name>
<accession>A0A0A2EZ46</accession>
<dbReference type="Proteomes" id="UP000030125">
    <property type="component" value="Unassembled WGS sequence"/>
</dbReference>
<reference evidence="2 3" key="1">
    <citation type="submission" date="2014-08" db="EMBL/GenBank/DDBJ databases">
        <title>Porphyromonas cangingivalis strain:COT-109_OH1386 Genome sequencing.</title>
        <authorList>
            <person name="Wallis C."/>
            <person name="Deusch O."/>
            <person name="O'Flynn C."/>
            <person name="Davis I."/>
            <person name="Jospin G."/>
            <person name="Darling A.E."/>
            <person name="Coil D.A."/>
            <person name="Alexiev A."/>
            <person name="Horsfall A."/>
            <person name="Kirkwood N."/>
            <person name="Harris S."/>
            <person name="Eisen J.A."/>
        </authorList>
    </citation>
    <scope>NUCLEOTIDE SEQUENCE [LARGE SCALE GENOMIC DNA]</scope>
    <source>
        <strain evidence="3">COT-109 OH1386</strain>
    </source>
</reference>
<evidence type="ECO:0000313" key="3">
    <source>
        <dbReference type="Proteomes" id="UP000030125"/>
    </source>
</evidence>
<evidence type="ECO:0000256" key="1">
    <source>
        <dbReference type="SAM" id="SignalP"/>
    </source>
</evidence>
<dbReference type="EMBL" id="JQJD01000007">
    <property type="protein sequence ID" value="KGN82805.1"/>
    <property type="molecule type" value="Genomic_DNA"/>
</dbReference>
<dbReference type="Pfam" id="PF18939">
    <property type="entry name" value="DUF5686"/>
    <property type="match status" value="1"/>
</dbReference>
<evidence type="ECO:0000313" key="2">
    <source>
        <dbReference type="EMBL" id="KGN82805.1"/>
    </source>
</evidence>
<keyword evidence="3" id="KW-1185">Reference proteome</keyword>
<dbReference type="AlphaFoldDB" id="A0A0A2EZ46"/>
<protein>
    <recommendedName>
        <fullName evidence="4">Bacterial surface antigen (D15) domain-containing protein</fullName>
    </recommendedName>
</protein>
<sequence>MLSGLFLLCLLTSSLHAQEYDWARLKRYRPTHPYDEDMGYVLLDMLSASESSRSPVLRRLPSIAFGPTVRVGCSTLLGLDGVANLFPDFNDVDGLWLGYEMQLDHSLSEGRKIMFRTSQNYTLKTRRWFSENNILIYHSPKRDGLLVLSGGHTSRETVHMAPYELFTEQYVGLPGTNSDIHHYRKWYVSTRHKLYLSPHFRYSALLQYEDRSPQVFGTDLVRHRALTSELRLIYNLKRNHKERPSYPTPIVMPAGQDGIEAGLTLRAGITPTKTEDTPFSEYKMWEVSLRSAQAFSPNHKVDFLIIGGSFWDQGWQSDADMRHFPRLSLMGRSNLGESWHTLPAEWMGTKRWMATGINYYANHFLLGLFLPVDEGLHLRSLHLSGNKDYIEGGYSVGFGRMARIGLFVGSDLVEPPNVAVRISLPFIYLISTWSERY</sequence>
<dbReference type="InterPro" id="IPR043741">
    <property type="entry name" value="DUF5686"/>
</dbReference>
<comment type="caution">
    <text evidence="2">The sequence shown here is derived from an EMBL/GenBank/DDBJ whole genome shotgun (WGS) entry which is preliminary data.</text>
</comment>